<dbReference type="EMBL" id="BMHE01000085">
    <property type="protein sequence ID" value="GGA16230.1"/>
    <property type="molecule type" value="Genomic_DNA"/>
</dbReference>
<dbReference type="InterPro" id="IPR036439">
    <property type="entry name" value="Dockerin_dom_sf"/>
</dbReference>
<keyword evidence="3" id="KW-1185">Reference proteome</keyword>
<dbReference type="Pfam" id="PF13385">
    <property type="entry name" value="Laminin_G_3"/>
    <property type="match status" value="1"/>
</dbReference>
<dbReference type="InterPro" id="IPR018247">
    <property type="entry name" value="EF_Hand_1_Ca_BS"/>
</dbReference>
<protein>
    <recommendedName>
        <fullName evidence="1">Dockerin domain-containing protein</fullName>
    </recommendedName>
</protein>
<dbReference type="CDD" id="cd08547">
    <property type="entry name" value="Type_II_cohesin"/>
    <property type="match status" value="1"/>
</dbReference>
<dbReference type="RefSeq" id="WP_189020737.1">
    <property type="nucleotide sequence ID" value="NZ_BMHE01000085.1"/>
</dbReference>
<dbReference type="InterPro" id="IPR002105">
    <property type="entry name" value="Dockerin_1_rpt"/>
</dbReference>
<feature type="domain" description="Dockerin" evidence="1">
    <location>
        <begin position="1016"/>
        <end position="1078"/>
    </location>
</feature>
<dbReference type="Pfam" id="PF01663">
    <property type="entry name" value="Phosphodiest"/>
    <property type="match status" value="1"/>
</dbReference>
<dbReference type="InterPro" id="IPR016134">
    <property type="entry name" value="Dockerin_dom"/>
</dbReference>
<dbReference type="Pfam" id="PF00404">
    <property type="entry name" value="Dockerin_1"/>
    <property type="match status" value="1"/>
</dbReference>
<dbReference type="InterPro" id="IPR002591">
    <property type="entry name" value="Phosphodiest/P_Trfase"/>
</dbReference>
<dbReference type="Gene3D" id="1.10.1330.10">
    <property type="entry name" value="Dockerin domain"/>
    <property type="match status" value="1"/>
</dbReference>
<comment type="caution">
    <text evidence="2">The sequence shown here is derived from an EMBL/GenBank/DDBJ whole genome shotgun (WGS) entry which is preliminary data.</text>
</comment>
<dbReference type="Proteomes" id="UP000615455">
    <property type="component" value="Unassembled WGS sequence"/>
</dbReference>
<dbReference type="SUPFAM" id="SSF63446">
    <property type="entry name" value="Type I dockerin domain"/>
    <property type="match status" value="1"/>
</dbReference>
<dbReference type="Gene3D" id="3.40.720.10">
    <property type="entry name" value="Alkaline Phosphatase, subunit A"/>
    <property type="match status" value="1"/>
</dbReference>
<dbReference type="PROSITE" id="PS51766">
    <property type="entry name" value="DOCKERIN"/>
    <property type="match status" value="1"/>
</dbReference>
<dbReference type="Pfam" id="PF00963">
    <property type="entry name" value="Cohesin"/>
    <property type="match status" value="1"/>
</dbReference>
<dbReference type="SUPFAM" id="SSF49899">
    <property type="entry name" value="Concanavalin A-like lectins/glucanases"/>
    <property type="match status" value="1"/>
</dbReference>
<dbReference type="InterPro" id="IPR008965">
    <property type="entry name" value="CBM2/CBM3_carb-bd_dom_sf"/>
</dbReference>
<dbReference type="SUPFAM" id="SSF49384">
    <property type="entry name" value="Carbohydrate-binding domain"/>
    <property type="match status" value="2"/>
</dbReference>
<reference evidence="3" key="1">
    <citation type="journal article" date="2019" name="Int. J. Syst. Evol. Microbiol.">
        <title>The Global Catalogue of Microorganisms (GCM) 10K type strain sequencing project: providing services to taxonomists for standard genome sequencing and annotation.</title>
        <authorList>
            <consortium name="The Broad Institute Genomics Platform"/>
            <consortium name="The Broad Institute Genome Sequencing Center for Infectious Disease"/>
            <person name="Wu L."/>
            <person name="Ma J."/>
        </authorList>
    </citation>
    <scope>NUCLEOTIDE SEQUENCE [LARGE SCALE GENOMIC DNA]</scope>
    <source>
        <strain evidence="3">CGMCC 1.15043</strain>
    </source>
</reference>
<evidence type="ECO:0000313" key="2">
    <source>
        <dbReference type="EMBL" id="GGA16230.1"/>
    </source>
</evidence>
<dbReference type="Gene3D" id="2.60.120.200">
    <property type="match status" value="1"/>
</dbReference>
<dbReference type="CDD" id="cd14256">
    <property type="entry name" value="Dockerin_I"/>
    <property type="match status" value="1"/>
</dbReference>
<dbReference type="PROSITE" id="PS00018">
    <property type="entry name" value="EF_HAND_1"/>
    <property type="match status" value="2"/>
</dbReference>
<dbReference type="PANTHER" id="PTHR10151">
    <property type="entry name" value="ECTONUCLEOTIDE PYROPHOSPHATASE/PHOSPHODIESTERASE"/>
    <property type="match status" value="1"/>
</dbReference>
<gene>
    <name evidence="2" type="ORF">GCM10008018_71050</name>
</gene>
<accession>A0ABQ1FJG8</accession>
<dbReference type="InterPro" id="IPR017850">
    <property type="entry name" value="Alkaline_phosphatase_core_sf"/>
</dbReference>
<name>A0ABQ1FJG8_9BACL</name>
<sequence length="1078" mass="114378">MKITFKQVCISTLTAALLTTAGSPLGIPFMGQAYASVVASDNGVQLKFENNIVDSSTHATSVSAHGNLTYVQGRDGQAIKLNSTSSDRQYLDLGKPANLQFGTNTNFTLAFWIKSSGVSSDPPVISNKNWDSGSSPGYVLALLPNNSLLWNYNTTGGSRADAQIPNVANGKWHHIVVSHDRATGRVDFYKDGLPVDVTVKSGTLYQGITNSMNIAGRTGTVDAGLNTMIGNDGTGSYGVDTFQMQVDEMQIINRAVTEQEAGELFSSAPVEENSNEPFKGSLNLISAEHAVQGSTFRVNLDLRTPLMSTSIDKSVLELTYDSNLFEFVSATKAVSADTSTPGVVKLDIPGGNIYSEADPLEFAKSRISEVYFKTKAASGQGQIQVSKAEFYSGTAKLDNESFQSQPKTVQIHPKATEDLNQDGMITVGDLALAPGNSEAVQNQIATNAKYAPYKRVVVIGVDGGGVSVTPNAPYWETPSSLKEQVGNRLVAPNIRNLIEHGAASYSVKTTLPSSSSPNWGAMFTGVGYNKHQIGNSESELYYYSESSPYPTIFKKLRQVMPNKKLAAFAGWTNILNGHIEPSVGVEVGSGTDEQDTASFVDYVNSGKALDTSLMFIQLDSMDHAGHEYGFYTKKYYEQLTKTDLNVGAIINSLRDKNLLDDTLIVMLPDHGGGTENSNTTLGSATSHGQDSPLATTTFIAANGRTVATDIGKEKILQGGTTKDLNAIVLKALGVNAMGDSIVINGMFVDQKDQNKADAPELMLTKVLVPQTQEFKHYVLAISSQQSAAKAMDVVLATVGLNVTAVESLQDGVRVVRSESANGRTRVILNSDNGITPDAALLKIQATPLSGDASASLETAVVADSTGREVLPNLLNEVRDDVPAGPYTRLGSVKTVDAGEEFVVSLGVRSVTDAVYAQDYVLNYDANLLEFVSAKSVKDKVSIVESKDLGGKVRLILASEGPAGAVTGSEQMLEATFRAKDISQSATAAIVVESAKLANAAGVETSIGASSIGVKIEAAVLGDINHDGKVSIGDISITAAHYGKTTTSPDWQNAKAADVNRDGKIDIADLAAIAMKILE</sequence>
<dbReference type="Gene3D" id="2.60.40.680">
    <property type="match status" value="3"/>
</dbReference>
<evidence type="ECO:0000259" key="1">
    <source>
        <dbReference type="PROSITE" id="PS51766"/>
    </source>
</evidence>
<organism evidence="2 3">
    <name type="scientific">Paenibacillus marchantiophytorum</name>
    <dbReference type="NCBI Taxonomy" id="1619310"/>
    <lineage>
        <taxon>Bacteria</taxon>
        <taxon>Bacillati</taxon>
        <taxon>Bacillota</taxon>
        <taxon>Bacilli</taxon>
        <taxon>Bacillales</taxon>
        <taxon>Paenibacillaceae</taxon>
        <taxon>Paenibacillus</taxon>
    </lineage>
</organism>
<dbReference type="InterPro" id="IPR013320">
    <property type="entry name" value="ConA-like_dom_sf"/>
</dbReference>
<evidence type="ECO:0000313" key="3">
    <source>
        <dbReference type="Proteomes" id="UP000615455"/>
    </source>
</evidence>
<dbReference type="SUPFAM" id="SSF53649">
    <property type="entry name" value="Alkaline phosphatase-like"/>
    <property type="match status" value="1"/>
</dbReference>
<proteinExistence type="predicted"/>
<dbReference type="InterPro" id="IPR002102">
    <property type="entry name" value="Cohesin_dom"/>
</dbReference>
<dbReference type="PANTHER" id="PTHR10151:SF120">
    <property type="entry name" value="BIS(5'-ADENOSYL)-TRIPHOSPHATASE"/>
    <property type="match status" value="1"/>
</dbReference>